<dbReference type="AlphaFoldDB" id="A0A5Y3V3N9"/>
<evidence type="ECO:0000256" key="1">
    <source>
        <dbReference type="ARBA" id="ARBA00010457"/>
    </source>
</evidence>
<evidence type="ECO:0000259" key="3">
    <source>
        <dbReference type="Pfam" id="PF00080"/>
    </source>
</evidence>
<dbReference type="InterPro" id="IPR001424">
    <property type="entry name" value="SOD_Cu_Zn_dom"/>
</dbReference>
<dbReference type="InterPro" id="IPR036423">
    <property type="entry name" value="SOD-like_Cu/Zn_dom_sf"/>
</dbReference>
<accession>A0A5Y3V3N9</accession>
<sequence>MHRGRPAQSAPVSAAATGHGVSQRTSAGALAFTGQTGQKIKLSAIFMIVPSRILYRQPGVHGFHIHENPSCMPGMQNGKNVSALMAGGHLDPEKTGKHLGPYNDKGHLVLMI</sequence>
<comment type="caution">
    <text evidence="4">The sequence shown here is derived from an EMBL/GenBank/DDBJ whole genome shotgun (WGS) entry which is preliminary data.</text>
</comment>
<protein>
    <recommendedName>
        <fullName evidence="3">Superoxide dismutase copper/zinc binding domain-containing protein</fullName>
    </recommendedName>
</protein>
<dbReference type="GO" id="GO:0006801">
    <property type="term" value="P:superoxide metabolic process"/>
    <property type="evidence" value="ECO:0007669"/>
    <property type="project" value="InterPro"/>
</dbReference>
<feature type="region of interest" description="Disordered" evidence="2">
    <location>
        <begin position="1"/>
        <end position="20"/>
    </location>
</feature>
<name>A0A5Y3V3N9_SALER</name>
<organism evidence="4">
    <name type="scientific">Salmonella enterica subsp. salamae</name>
    <dbReference type="NCBI Taxonomy" id="59202"/>
    <lineage>
        <taxon>Bacteria</taxon>
        <taxon>Pseudomonadati</taxon>
        <taxon>Pseudomonadota</taxon>
        <taxon>Gammaproteobacteria</taxon>
        <taxon>Enterobacterales</taxon>
        <taxon>Enterobacteriaceae</taxon>
        <taxon>Salmonella</taxon>
    </lineage>
</organism>
<gene>
    <name evidence="4" type="ORF">FNJ06_16220</name>
</gene>
<evidence type="ECO:0000256" key="2">
    <source>
        <dbReference type="SAM" id="MobiDB-lite"/>
    </source>
</evidence>
<dbReference type="Proteomes" id="UP000839824">
    <property type="component" value="Unassembled WGS sequence"/>
</dbReference>
<comment type="similarity">
    <text evidence="1">Belongs to the Cu-Zn superoxide dismutase family.</text>
</comment>
<dbReference type="EMBL" id="AAIXRY010000017">
    <property type="protein sequence ID" value="ECJ2327117.1"/>
    <property type="molecule type" value="Genomic_DNA"/>
</dbReference>
<dbReference type="SUPFAM" id="SSF49329">
    <property type="entry name" value="Cu,Zn superoxide dismutase-like"/>
    <property type="match status" value="1"/>
</dbReference>
<dbReference type="Pfam" id="PF00080">
    <property type="entry name" value="Sod_Cu"/>
    <property type="match status" value="1"/>
</dbReference>
<dbReference type="GO" id="GO:0046872">
    <property type="term" value="F:metal ion binding"/>
    <property type="evidence" value="ECO:0007669"/>
    <property type="project" value="InterPro"/>
</dbReference>
<proteinExistence type="inferred from homology"/>
<dbReference type="Gene3D" id="2.60.40.200">
    <property type="entry name" value="Superoxide dismutase, copper/zinc binding domain"/>
    <property type="match status" value="1"/>
</dbReference>
<feature type="domain" description="Superoxide dismutase copper/zinc binding" evidence="3">
    <location>
        <begin position="56"/>
        <end position="107"/>
    </location>
</feature>
<reference evidence="4" key="1">
    <citation type="submission" date="2019-07" db="EMBL/GenBank/DDBJ databases">
        <authorList>
            <person name="Ashton P.M."/>
            <person name="Dallman T."/>
            <person name="Nair S."/>
            <person name="De Pinna E."/>
            <person name="Peters T."/>
            <person name="Grant K."/>
        </authorList>
    </citation>
    <scope>NUCLEOTIDE SEQUENCE [LARGE SCALE GENOMIC DNA]</scope>
    <source>
        <strain evidence="4">598112</strain>
    </source>
</reference>
<evidence type="ECO:0000313" key="4">
    <source>
        <dbReference type="EMBL" id="ECJ2327117.1"/>
    </source>
</evidence>